<comment type="subcellular location">
    <subcellularLocation>
        <location evidence="1">Nucleus</location>
    </subcellularLocation>
</comment>
<feature type="domain" description="Condensin II complex subunit H2 N-terminal" evidence="8">
    <location>
        <begin position="21"/>
        <end position="138"/>
    </location>
</feature>
<dbReference type="PANTHER" id="PTHR14324">
    <property type="entry name" value="CONDENSIN-2 COMPLEX SUBUNIT H2"/>
    <property type="match status" value="1"/>
</dbReference>
<protein>
    <recommendedName>
        <fullName evidence="3">Condensin-2 complex subunit H2</fullName>
    </recommendedName>
    <alternativeName>
        <fullName evidence="6">Non-SMC condensin II complex subunit H2</fullName>
    </alternativeName>
</protein>
<comment type="caution">
    <text evidence="11">The sequence shown here is derived from an EMBL/GenBank/DDBJ whole genome shotgun (WGS) entry which is preliminary data.</text>
</comment>
<feature type="region of interest" description="Disordered" evidence="7">
    <location>
        <begin position="215"/>
        <end position="278"/>
    </location>
</feature>
<dbReference type="GO" id="GO:0003682">
    <property type="term" value="F:chromatin binding"/>
    <property type="evidence" value="ECO:0007669"/>
    <property type="project" value="TreeGrafter"/>
</dbReference>
<dbReference type="InterPro" id="IPR031719">
    <property type="entry name" value="H2_M"/>
</dbReference>
<feature type="compositionally biased region" description="Acidic residues" evidence="7">
    <location>
        <begin position="312"/>
        <end position="324"/>
    </location>
</feature>
<reference evidence="11 12" key="1">
    <citation type="journal article" date="2021" name="Nat. Plants">
        <title>The Taxus genome provides insights into paclitaxel biosynthesis.</title>
        <authorList>
            <person name="Xiong X."/>
            <person name="Gou J."/>
            <person name="Liao Q."/>
            <person name="Li Y."/>
            <person name="Zhou Q."/>
            <person name="Bi G."/>
            <person name="Li C."/>
            <person name="Du R."/>
            <person name="Wang X."/>
            <person name="Sun T."/>
            <person name="Guo L."/>
            <person name="Liang H."/>
            <person name="Lu P."/>
            <person name="Wu Y."/>
            <person name="Zhang Z."/>
            <person name="Ro D.K."/>
            <person name="Shang Y."/>
            <person name="Huang S."/>
            <person name="Yan J."/>
        </authorList>
    </citation>
    <scope>NUCLEOTIDE SEQUENCE [LARGE SCALE GENOMIC DNA]</scope>
    <source>
        <strain evidence="11">Ta-2019</strain>
    </source>
</reference>
<feature type="compositionally biased region" description="Basic and acidic residues" evidence="7">
    <location>
        <begin position="683"/>
        <end position="694"/>
    </location>
</feature>
<evidence type="ECO:0000256" key="7">
    <source>
        <dbReference type="SAM" id="MobiDB-lite"/>
    </source>
</evidence>
<dbReference type="Pfam" id="PF16858">
    <property type="entry name" value="CNDH2_C"/>
    <property type="match status" value="1"/>
</dbReference>
<feature type="compositionally biased region" description="Low complexity" evidence="7">
    <location>
        <begin position="218"/>
        <end position="229"/>
    </location>
</feature>
<evidence type="ECO:0000256" key="4">
    <source>
        <dbReference type="ARBA" id="ARBA00023067"/>
    </source>
</evidence>
<evidence type="ECO:0000256" key="3">
    <source>
        <dbReference type="ARBA" id="ARBA00016903"/>
    </source>
</evidence>
<feature type="region of interest" description="Disordered" evidence="7">
    <location>
        <begin position="294"/>
        <end position="341"/>
    </location>
</feature>
<dbReference type="GO" id="GO:0005634">
    <property type="term" value="C:nucleus"/>
    <property type="evidence" value="ECO:0007669"/>
    <property type="project" value="UniProtKB-SubCell"/>
</dbReference>
<dbReference type="Pfam" id="PF16869">
    <property type="entry name" value="CNDH2_M"/>
    <property type="match status" value="1"/>
</dbReference>
<feature type="domain" description="Condensin-2 complex subunit H2 C-terminal" evidence="9">
    <location>
        <begin position="489"/>
        <end position="625"/>
    </location>
</feature>
<evidence type="ECO:0000256" key="1">
    <source>
        <dbReference type="ARBA" id="ARBA00004123"/>
    </source>
</evidence>
<keyword evidence="4" id="KW-0226">DNA condensation</keyword>
<dbReference type="Pfam" id="PF06278">
    <property type="entry name" value="CNDH2_N"/>
    <property type="match status" value="1"/>
</dbReference>
<accession>A0AA38G2Q4</accession>
<evidence type="ECO:0000256" key="2">
    <source>
        <dbReference type="ARBA" id="ARBA00007844"/>
    </source>
</evidence>
<evidence type="ECO:0000259" key="9">
    <source>
        <dbReference type="Pfam" id="PF16858"/>
    </source>
</evidence>
<comment type="similarity">
    <text evidence="2">Belongs to the CND2 H2 (condensin-2 subunit 2) family.</text>
</comment>
<evidence type="ECO:0000313" key="11">
    <source>
        <dbReference type="EMBL" id="KAH9314188.1"/>
    </source>
</evidence>
<evidence type="ECO:0000256" key="6">
    <source>
        <dbReference type="ARBA" id="ARBA00030479"/>
    </source>
</evidence>
<dbReference type="Proteomes" id="UP000824469">
    <property type="component" value="Unassembled WGS sequence"/>
</dbReference>
<feature type="region of interest" description="Disordered" evidence="7">
    <location>
        <begin position="661"/>
        <end position="743"/>
    </location>
</feature>
<name>A0AA38G2Q4_TAXCH</name>
<dbReference type="OMA" id="FDPPEHK"/>
<dbReference type="GO" id="GO:0000796">
    <property type="term" value="C:condensin complex"/>
    <property type="evidence" value="ECO:0007669"/>
    <property type="project" value="TreeGrafter"/>
</dbReference>
<dbReference type="InterPro" id="IPR031737">
    <property type="entry name" value="CNDH2_C"/>
</dbReference>
<dbReference type="EMBL" id="JAHRHJ020000005">
    <property type="protein sequence ID" value="KAH9314188.1"/>
    <property type="molecule type" value="Genomic_DNA"/>
</dbReference>
<evidence type="ECO:0000259" key="8">
    <source>
        <dbReference type="Pfam" id="PF06278"/>
    </source>
</evidence>
<feature type="compositionally biased region" description="Polar residues" evidence="7">
    <location>
        <begin position="702"/>
        <end position="712"/>
    </location>
</feature>
<dbReference type="AlphaFoldDB" id="A0AA38G2Q4"/>
<dbReference type="InterPro" id="IPR009378">
    <property type="entry name" value="H2_N"/>
</dbReference>
<evidence type="ECO:0000259" key="10">
    <source>
        <dbReference type="Pfam" id="PF16869"/>
    </source>
</evidence>
<feature type="domain" description="Condensin II complex subunit H2 middle" evidence="10">
    <location>
        <begin position="161"/>
        <end position="285"/>
    </location>
</feature>
<dbReference type="PANTHER" id="PTHR14324:SF3">
    <property type="entry name" value="CONDENSIN-2 COMPLEX SUBUNIT H2"/>
    <property type="match status" value="1"/>
</dbReference>
<evidence type="ECO:0000313" key="12">
    <source>
        <dbReference type="Proteomes" id="UP000824469"/>
    </source>
</evidence>
<dbReference type="GO" id="GO:0010032">
    <property type="term" value="P:meiotic chromosome condensation"/>
    <property type="evidence" value="ECO:0007669"/>
    <property type="project" value="TreeGrafter"/>
</dbReference>
<evidence type="ECO:0000256" key="5">
    <source>
        <dbReference type="ARBA" id="ARBA00023242"/>
    </source>
</evidence>
<feature type="compositionally biased region" description="Polar residues" evidence="7">
    <location>
        <begin position="251"/>
        <end position="266"/>
    </location>
</feature>
<keyword evidence="12" id="KW-1185">Reference proteome</keyword>
<proteinExistence type="inferred from homology"/>
<feature type="compositionally biased region" description="Basic and acidic residues" evidence="7">
    <location>
        <begin position="300"/>
        <end position="311"/>
    </location>
</feature>
<feature type="compositionally biased region" description="Polar residues" evidence="7">
    <location>
        <begin position="667"/>
        <end position="680"/>
    </location>
</feature>
<dbReference type="InterPro" id="IPR031739">
    <property type="entry name" value="Ncaph2"/>
</dbReference>
<organism evidence="11 12">
    <name type="scientific">Taxus chinensis</name>
    <name type="common">Chinese yew</name>
    <name type="synonym">Taxus wallichiana var. chinensis</name>
    <dbReference type="NCBI Taxonomy" id="29808"/>
    <lineage>
        <taxon>Eukaryota</taxon>
        <taxon>Viridiplantae</taxon>
        <taxon>Streptophyta</taxon>
        <taxon>Embryophyta</taxon>
        <taxon>Tracheophyta</taxon>
        <taxon>Spermatophyta</taxon>
        <taxon>Pinopsida</taxon>
        <taxon>Pinidae</taxon>
        <taxon>Conifers II</taxon>
        <taxon>Cupressales</taxon>
        <taxon>Taxaceae</taxon>
        <taxon>Taxus</taxon>
    </lineage>
</organism>
<keyword evidence="5" id="KW-0539">Nucleus</keyword>
<gene>
    <name evidence="11" type="ORF">KI387_022815</name>
</gene>
<dbReference type="GO" id="GO:0051306">
    <property type="term" value="P:mitotic sister chromatid separation"/>
    <property type="evidence" value="ECO:0007669"/>
    <property type="project" value="TreeGrafter"/>
</dbReference>
<sequence>MRGDKEGLEEEEGEGERLLRRLIQLLQPNNRDLAANWAVDVSAELDNYLNHLAVTSLFQDGSGSSSLNFAQAALLIQGSIQIYSRKVEYLYSLVLQTLDFIANKKQSQQDKGSLQADGKDADIVEEEGEEEFLNLDDVEEETNIDIDDEGHEASTLNPATKAPASLLVLEGEAVDIAGDAGELAAYQIAISSLHRDFLLLDPCDADSVDKFLDFNKASSKGTPSQPSSSARRRTPRTPRNGFSTPGKRASAQKSVSKGNSVVNQPDFNDAAHGQGASDTCDKFVSDTWEVPWRQNLGNDKSNDFDSAHEGFDPEDEFSEEEDDPWQPLNPHEPGDLPVKPYRRGLLNKRQKIKETNKVSMAHEFPLARRNGTICPEFRKISEAHECNGSGIQASQSPPIYEKLRSSFGLNENTPFDAFGDGDDGDESLGVRDDFEDDNAFDDYVGASSNDFMDMDMDIPVQLGKNTDGGNVAGGDGATYHEKDVDGGGSFEDLCRAHLDALLRNIAESEKQTELASRVSNWKHKIERNLEEQDHHPPFDIHVYGERVLDKLSLDDGIGVQKSFTEIVSGEEKHEVARTFAALLQLVNNGNVELDKDMSTGQSFCFTAEKPFFVKLLSSNRRHEEMLKYRAPSMAAICPPVKVSKKIKNKSHLDHQKGINIREDKDSCNGSTESGRSNKLLTSKRKDASEQKLESSAKLGTDYTGNYSASTSRKVLGSGSGFTPETKRRRRLLSVRPLEVQAAR</sequence>